<name>A0A918DUG1_9GAMM</name>
<dbReference type="FunFam" id="1.10.1040.10:FF:000017">
    <property type="entry name" value="2-dehydropantoate 2-reductase"/>
    <property type="match status" value="1"/>
</dbReference>
<dbReference type="GO" id="GO:0050661">
    <property type="term" value="F:NADP binding"/>
    <property type="evidence" value="ECO:0007669"/>
    <property type="project" value="TreeGrafter"/>
</dbReference>
<dbReference type="EMBL" id="BMLT01000006">
    <property type="protein sequence ID" value="GGO82933.1"/>
    <property type="molecule type" value="Genomic_DNA"/>
</dbReference>
<evidence type="ECO:0000256" key="9">
    <source>
        <dbReference type="ARBA" id="ARBA00048793"/>
    </source>
</evidence>
<feature type="domain" description="Ketopantoate reductase N-terminal" evidence="11">
    <location>
        <begin position="3"/>
        <end position="150"/>
    </location>
</feature>
<keyword evidence="14" id="KW-1185">Reference proteome</keyword>
<keyword evidence="7 10" id="KW-0560">Oxidoreductase</keyword>
<protein>
    <recommendedName>
        <fullName evidence="4 10">2-dehydropantoate 2-reductase</fullName>
        <ecNumber evidence="3 10">1.1.1.169</ecNumber>
    </recommendedName>
    <alternativeName>
        <fullName evidence="8 10">Ketopantoate reductase</fullName>
    </alternativeName>
</protein>
<dbReference type="Gene3D" id="3.40.50.720">
    <property type="entry name" value="NAD(P)-binding Rossmann-like Domain"/>
    <property type="match status" value="1"/>
</dbReference>
<dbReference type="SUPFAM" id="SSF51735">
    <property type="entry name" value="NAD(P)-binding Rossmann-fold domains"/>
    <property type="match status" value="1"/>
</dbReference>
<dbReference type="GO" id="GO:0008677">
    <property type="term" value="F:2-dehydropantoate 2-reductase activity"/>
    <property type="evidence" value="ECO:0007669"/>
    <property type="project" value="UniProtKB-EC"/>
</dbReference>
<evidence type="ECO:0000256" key="7">
    <source>
        <dbReference type="ARBA" id="ARBA00023002"/>
    </source>
</evidence>
<keyword evidence="5 10" id="KW-0566">Pantothenate biosynthesis</keyword>
<evidence type="ECO:0000313" key="14">
    <source>
        <dbReference type="Proteomes" id="UP000599578"/>
    </source>
</evidence>
<dbReference type="InterPro" id="IPR050838">
    <property type="entry name" value="Ketopantoate_reductase"/>
</dbReference>
<dbReference type="NCBIfam" id="TIGR00745">
    <property type="entry name" value="apbA_panE"/>
    <property type="match status" value="1"/>
</dbReference>
<evidence type="ECO:0000256" key="6">
    <source>
        <dbReference type="ARBA" id="ARBA00022857"/>
    </source>
</evidence>
<dbReference type="Proteomes" id="UP000599578">
    <property type="component" value="Unassembled WGS sequence"/>
</dbReference>
<dbReference type="Pfam" id="PF08546">
    <property type="entry name" value="ApbA_C"/>
    <property type="match status" value="1"/>
</dbReference>
<evidence type="ECO:0000313" key="13">
    <source>
        <dbReference type="EMBL" id="GGO82933.1"/>
    </source>
</evidence>
<evidence type="ECO:0000256" key="1">
    <source>
        <dbReference type="ARBA" id="ARBA00004994"/>
    </source>
</evidence>
<comment type="similarity">
    <text evidence="2 10">Belongs to the ketopantoate reductase family.</text>
</comment>
<accession>A0A918DUG1</accession>
<evidence type="ECO:0000256" key="4">
    <source>
        <dbReference type="ARBA" id="ARBA00019465"/>
    </source>
</evidence>
<reference evidence="13 14" key="1">
    <citation type="journal article" date="2014" name="Int. J. Syst. Evol. Microbiol.">
        <title>Complete genome sequence of Corynebacterium casei LMG S-19264T (=DSM 44701T), isolated from a smear-ripened cheese.</title>
        <authorList>
            <consortium name="US DOE Joint Genome Institute (JGI-PGF)"/>
            <person name="Walter F."/>
            <person name="Albersmeier A."/>
            <person name="Kalinowski J."/>
            <person name="Ruckert C."/>
        </authorList>
    </citation>
    <scope>NUCLEOTIDE SEQUENCE [LARGE SCALE GENOMIC DNA]</scope>
    <source>
        <strain evidence="13 14">CGMCC 1.7286</strain>
    </source>
</reference>
<dbReference type="InterPro" id="IPR008927">
    <property type="entry name" value="6-PGluconate_DH-like_C_sf"/>
</dbReference>
<dbReference type="GO" id="GO:0005737">
    <property type="term" value="C:cytoplasm"/>
    <property type="evidence" value="ECO:0007669"/>
    <property type="project" value="TreeGrafter"/>
</dbReference>
<organism evidence="13 14">
    <name type="scientific">Marinobacterium nitratireducens</name>
    <dbReference type="NCBI Taxonomy" id="518897"/>
    <lineage>
        <taxon>Bacteria</taxon>
        <taxon>Pseudomonadati</taxon>
        <taxon>Pseudomonadota</taxon>
        <taxon>Gammaproteobacteria</taxon>
        <taxon>Oceanospirillales</taxon>
        <taxon>Oceanospirillaceae</taxon>
        <taxon>Marinobacterium</taxon>
    </lineage>
</organism>
<dbReference type="PANTHER" id="PTHR43765">
    <property type="entry name" value="2-DEHYDROPANTOATE 2-REDUCTASE-RELATED"/>
    <property type="match status" value="1"/>
</dbReference>
<comment type="function">
    <text evidence="10">Catalyzes the NADPH-dependent reduction of ketopantoate into pantoic acid.</text>
</comment>
<proteinExistence type="inferred from homology"/>
<feature type="domain" description="Ketopantoate reductase C-terminal" evidence="12">
    <location>
        <begin position="174"/>
        <end position="298"/>
    </location>
</feature>
<dbReference type="PANTHER" id="PTHR43765:SF2">
    <property type="entry name" value="2-DEHYDROPANTOATE 2-REDUCTASE"/>
    <property type="match status" value="1"/>
</dbReference>
<comment type="pathway">
    <text evidence="1 10">Cofactor biosynthesis; (R)-pantothenate biosynthesis; (R)-pantoate from 3-methyl-2-oxobutanoate: step 2/2.</text>
</comment>
<dbReference type="InterPro" id="IPR013332">
    <property type="entry name" value="KPR_N"/>
</dbReference>
<dbReference type="EC" id="1.1.1.169" evidence="3 10"/>
<dbReference type="InterPro" id="IPR036291">
    <property type="entry name" value="NAD(P)-bd_dom_sf"/>
</dbReference>
<dbReference type="Gene3D" id="1.10.1040.10">
    <property type="entry name" value="N-(1-d-carboxylethyl)-l-norvaline Dehydrogenase, domain 2"/>
    <property type="match status" value="1"/>
</dbReference>
<sequence>MEWTIVGAGAIGCLWGASLQQAGFGVTLVLRDATRLQQFRRAGGIRLTREGNESLHRVKATLAGDCGPIERLLLCTKAFDTEAALRAVLPRLTPNARVLVLQNGLGNQQLAGELVGPWRLAIGSTTDGAWLRAPFEVVHAGRGQTRIGASDADSSDLVAELPDDFSLEVCSDPDIETTLWRKLAVNCAINPLTAIHACRNGDLVRIARYREELIRLCDEFELVARARGTQLFDRPLAEQAQNVAAATGDNFSSMLQDIRHRRTTEIEQITGYLCREAERLGIAVPTHRAMLEQVRKLEATQHRRDSNHG</sequence>
<gene>
    <name evidence="13" type="primary">panE</name>
    <name evidence="13" type="ORF">GCM10011348_25440</name>
</gene>
<evidence type="ECO:0000256" key="2">
    <source>
        <dbReference type="ARBA" id="ARBA00007870"/>
    </source>
</evidence>
<dbReference type="InterPro" id="IPR003710">
    <property type="entry name" value="ApbA"/>
</dbReference>
<evidence type="ECO:0000259" key="11">
    <source>
        <dbReference type="Pfam" id="PF02558"/>
    </source>
</evidence>
<evidence type="ECO:0000256" key="3">
    <source>
        <dbReference type="ARBA" id="ARBA00013014"/>
    </source>
</evidence>
<dbReference type="GO" id="GO:0015940">
    <property type="term" value="P:pantothenate biosynthetic process"/>
    <property type="evidence" value="ECO:0007669"/>
    <property type="project" value="UniProtKB-KW"/>
</dbReference>
<dbReference type="InterPro" id="IPR013328">
    <property type="entry name" value="6PGD_dom2"/>
</dbReference>
<comment type="catalytic activity">
    <reaction evidence="9 10">
        <text>(R)-pantoate + NADP(+) = 2-dehydropantoate + NADPH + H(+)</text>
        <dbReference type="Rhea" id="RHEA:16233"/>
        <dbReference type="ChEBI" id="CHEBI:11561"/>
        <dbReference type="ChEBI" id="CHEBI:15378"/>
        <dbReference type="ChEBI" id="CHEBI:15980"/>
        <dbReference type="ChEBI" id="CHEBI:57783"/>
        <dbReference type="ChEBI" id="CHEBI:58349"/>
        <dbReference type="EC" id="1.1.1.169"/>
    </reaction>
</comment>
<evidence type="ECO:0000256" key="5">
    <source>
        <dbReference type="ARBA" id="ARBA00022655"/>
    </source>
</evidence>
<evidence type="ECO:0000259" key="12">
    <source>
        <dbReference type="Pfam" id="PF08546"/>
    </source>
</evidence>
<evidence type="ECO:0000256" key="8">
    <source>
        <dbReference type="ARBA" id="ARBA00032024"/>
    </source>
</evidence>
<comment type="caution">
    <text evidence="13">The sequence shown here is derived from an EMBL/GenBank/DDBJ whole genome shotgun (WGS) entry which is preliminary data.</text>
</comment>
<dbReference type="RefSeq" id="WP_188860994.1">
    <property type="nucleotide sequence ID" value="NZ_BMLT01000006.1"/>
</dbReference>
<dbReference type="Pfam" id="PF02558">
    <property type="entry name" value="ApbA"/>
    <property type="match status" value="1"/>
</dbReference>
<evidence type="ECO:0000256" key="10">
    <source>
        <dbReference type="RuleBase" id="RU362068"/>
    </source>
</evidence>
<dbReference type="SUPFAM" id="SSF48179">
    <property type="entry name" value="6-phosphogluconate dehydrogenase C-terminal domain-like"/>
    <property type="match status" value="1"/>
</dbReference>
<dbReference type="AlphaFoldDB" id="A0A918DUG1"/>
<keyword evidence="6 10" id="KW-0521">NADP</keyword>
<dbReference type="InterPro" id="IPR013752">
    <property type="entry name" value="KPA_reductase"/>
</dbReference>